<dbReference type="Proteomes" id="UP001054892">
    <property type="component" value="Unassembled WGS sequence"/>
</dbReference>
<evidence type="ECO:0000256" key="1">
    <source>
        <dbReference type="ARBA" id="ARBA00023015"/>
    </source>
</evidence>
<dbReference type="RefSeq" id="WP_173178302.1">
    <property type="nucleotide sequence ID" value="NZ_AP023189.1"/>
</dbReference>
<dbReference type="AlphaFoldDB" id="A0A6J4E8F9"/>
<keyword evidence="9" id="KW-1185">Reference proteome</keyword>
<dbReference type="EMBL" id="BQKM01000011">
    <property type="protein sequence ID" value="GJN54384.1"/>
    <property type="molecule type" value="Genomic_DNA"/>
</dbReference>
<dbReference type="Proteomes" id="UP000509383">
    <property type="component" value="Chromosome"/>
</dbReference>
<dbReference type="InterPro" id="IPR001647">
    <property type="entry name" value="HTH_TetR"/>
</dbReference>
<dbReference type="PROSITE" id="PS50977">
    <property type="entry name" value="HTH_TETR_2"/>
    <property type="match status" value="1"/>
</dbReference>
<dbReference type="PANTHER" id="PTHR47506">
    <property type="entry name" value="TRANSCRIPTIONAL REGULATORY PROTEIN"/>
    <property type="match status" value="1"/>
</dbReference>
<gene>
    <name evidence="6" type="ORF">TUM18999_38000</name>
    <name evidence="7" type="ORF">TUM20286_41360</name>
</gene>
<dbReference type="Pfam" id="PF17937">
    <property type="entry name" value="TetR_C_28"/>
    <property type="match status" value="1"/>
</dbReference>
<name>A0A6J4E8F9_9PSED</name>
<proteinExistence type="predicted"/>
<dbReference type="PANTHER" id="PTHR47506:SF6">
    <property type="entry name" value="HTH-TYPE TRANSCRIPTIONAL REPRESSOR NEMR"/>
    <property type="match status" value="1"/>
</dbReference>
<sequence>MSKRPVIDRNLVLDAAISVVMEQGISALSIGEVAKAAGISKGGVQSCFGTKDGLIEAMVNRWKTDYELSVRSRLAPDAGMLDHLIAQIGIIAIPDEELSRRAAAILTAMFSHESLKTQANDWYRSLLLGDAFETERGKRVRLAFLAATGAFFLRSFSIMDISEGEWRTFHEDIAQLLPGEEPER</sequence>
<evidence type="ECO:0000313" key="7">
    <source>
        <dbReference type="EMBL" id="GJN54384.1"/>
    </source>
</evidence>
<accession>A0A6J4E8F9</accession>
<feature type="domain" description="HTH tetR-type" evidence="5">
    <location>
        <begin position="6"/>
        <end position="66"/>
    </location>
</feature>
<evidence type="ECO:0000256" key="3">
    <source>
        <dbReference type="ARBA" id="ARBA00023163"/>
    </source>
</evidence>
<dbReference type="Gene3D" id="1.10.357.10">
    <property type="entry name" value="Tetracycline Repressor, domain 2"/>
    <property type="match status" value="1"/>
</dbReference>
<evidence type="ECO:0000313" key="6">
    <source>
        <dbReference type="EMBL" id="BCG25609.1"/>
    </source>
</evidence>
<evidence type="ECO:0000313" key="9">
    <source>
        <dbReference type="Proteomes" id="UP001054892"/>
    </source>
</evidence>
<keyword evidence="2 4" id="KW-0238">DNA-binding</keyword>
<protein>
    <submittedName>
        <fullName evidence="6">TetR family transcriptional regulator</fullName>
    </submittedName>
</protein>
<dbReference type="KEGG" id="ptw:TUM18999_38000"/>
<dbReference type="InterPro" id="IPR009057">
    <property type="entry name" value="Homeodomain-like_sf"/>
</dbReference>
<evidence type="ECO:0000259" key="5">
    <source>
        <dbReference type="PROSITE" id="PS50977"/>
    </source>
</evidence>
<feature type="DNA-binding region" description="H-T-H motif" evidence="4">
    <location>
        <begin position="29"/>
        <end position="48"/>
    </location>
</feature>
<organism evidence="6 8">
    <name type="scientific">Pseudomonas tohonis</name>
    <dbReference type="NCBI Taxonomy" id="2725477"/>
    <lineage>
        <taxon>Bacteria</taxon>
        <taxon>Pseudomonadati</taxon>
        <taxon>Pseudomonadota</taxon>
        <taxon>Gammaproteobacteria</taxon>
        <taxon>Pseudomonadales</taxon>
        <taxon>Pseudomonadaceae</taxon>
        <taxon>Pseudomonas</taxon>
    </lineage>
</organism>
<dbReference type="PRINTS" id="PR00455">
    <property type="entry name" value="HTHTETR"/>
</dbReference>
<reference evidence="6 8" key="1">
    <citation type="submission" date="2020-05" db="EMBL/GenBank/DDBJ databases">
        <title>Characterization of novel class B3 metallo-beta-lactamase from novel Pseudomonas species.</title>
        <authorList>
            <person name="Yamada K."/>
            <person name="Aoki K."/>
            <person name="Ishii Y."/>
        </authorList>
    </citation>
    <scope>NUCLEOTIDE SEQUENCE [LARGE SCALE GENOMIC DNA]</scope>
    <source>
        <strain evidence="6 8">TUM18999</strain>
        <strain evidence="7 9">TUM20286</strain>
    </source>
</reference>
<dbReference type="Pfam" id="PF00440">
    <property type="entry name" value="TetR_N"/>
    <property type="match status" value="1"/>
</dbReference>
<evidence type="ECO:0000256" key="2">
    <source>
        <dbReference type="ARBA" id="ARBA00023125"/>
    </source>
</evidence>
<evidence type="ECO:0000313" key="8">
    <source>
        <dbReference type="Proteomes" id="UP000509383"/>
    </source>
</evidence>
<dbReference type="SUPFAM" id="SSF46689">
    <property type="entry name" value="Homeodomain-like"/>
    <property type="match status" value="1"/>
</dbReference>
<dbReference type="GO" id="GO:0003677">
    <property type="term" value="F:DNA binding"/>
    <property type="evidence" value="ECO:0007669"/>
    <property type="project" value="UniProtKB-UniRule"/>
</dbReference>
<dbReference type="InterPro" id="IPR041479">
    <property type="entry name" value="TetR_CgmR_C"/>
</dbReference>
<keyword evidence="3" id="KW-0804">Transcription</keyword>
<evidence type="ECO:0000256" key="4">
    <source>
        <dbReference type="PROSITE-ProRule" id="PRU00335"/>
    </source>
</evidence>
<keyword evidence="1" id="KW-0805">Transcription regulation</keyword>
<dbReference type="EMBL" id="AP023189">
    <property type="protein sequence ID" value="BCG25609.1"/>
    <property type="molecule type" value="Genomic_DNA"/>
</dbReference>